<dbReference type="GO" id="GO:0033389">
    <property type="term" value="P:putrescine biosynthetic process from arginine, via agmatine"/>
    <property type="evidence" value="ECO:0007669"/>
    <property type="project" value="TreeGrafter"/>
</dbReference>
<dbReference type="Proteomes" id="UP000198820">
    <property type="component" value="Unassembled WGS sequence"/>
</dbReference>
<dbReference type="GO" id="GO:0006547">
    <property type="term" value="P:L-histidine metabolic process"/>
    <property type="evidence" value="ECO:0007669"/>
    <property type="project" value="UniProtKB-KW"/>
</dbReference>
<keyword evidence="2" id="KW-0378">Hydrolase</keyword>
<evidence type="ECO:0000313" key="7">
    <source>
        <dbReference type="Proteomes" id="UP000198820"/>
    </source>
</evidence>
<reference evidence="6 7" key="1">
    <citation type="submission" date="2016-10" db="EMBL/GenBank/DDBJ databases">
        <authorList>
            <person name="de Groot N.N."/>
        </authorList>
    </citation>
    <scope>NUCLEOTIDE SEQUENCE [LARGE SCALE GENOMIC DNA]</scope>
    <source>
        <strain evidence="6 7">DSM 23581</strain>
    </source>
</reference>
<dbReference type="AlphaFoldDB" id="A0A1H3ZYT6"/>
<dbReference type="SUPFAM" id="SSF52768">
    <property type="entry name" value="Arginase/deacetylase"/>
    <property type="match status" value="1"/>
</dbReference>
<dbReference type="PANTHER" id="PTHR11358:SF35">
    <property type="entry name" value="FORMIMIDOYLGLUTAMASE"/>
    <property type="match status" value="1"/>
</dbReference>
<dbReference type="PROSITE" id="PS51409">
    <property type="entry name" value="ARGINASE_2"/>
    <property type="match status" value="1"/>
</dbReference>
<dbReference type="Gene3D" id="3.40.800.10">
    <property type="entry name" value="Ureohydrolase domain"/>
    <property type="match status" value="1"/>
</dbReference>
<accession>A0A1H3ZYT6</accession>
<evidence type="ECO:0000256" key="5">
    <source>
        <dbReference type="PROSITE-ProRule" id="PRU00742"/>
    </source>
</evidence>
<dbReference type="STRING" id="908615.SAMN05421540_104262"/>
<evidence type="ECO:0000256" key="3">
    <source>
        <dbReference type="ARBA" id="ARBA00022808"/>
    </source>
</evidence>
<gene>
    <name evidence="6" type="ORF">SAMN05421540_104262</name>
</gene>
<evidence type="ECO:0000256" key="2">
    <source>
        <dbReference type="ARBA" id="ARBA00022801"/>
    </source>
</evidence>
<evidence type="ECO:0000313" key="6">
    <source>
        <dbReference type="EMBL" id="SEA29039.1"/>
    </source>
</evidence>
<keyword evidence="1" id="KW-0479">Metal-binding</keyword>
<dbReference type="GO" id="GO:0008783">
    <property type="term" value="F:agmatinase activity"/>
    <property type="evidence" value="ECO:0007669"/>
    <property type="project" value="TreeGrafter"/>
</dbReference>
<proteinExistence type="inferred from homology"/>
<evidence type="ECO:0000256" key="1">
    <source>
        <dbReference type="ARBA" id="ARBA00022723"/>
    </source>
</evidence>
<name>A0A1H3ZYT6_9FLAO</name>
<dbReference type="RefSeq" id="WP_093242151.1">
    <property type="nucleotide sequence ID" value="NZ_FNQF01000004.1"/>
</dbReference>
<protein>
    <submittedName>
        <fullName evidence="6">Formiminoglutamase</fullName>
    </submittedName>
</protein>
<dbReference type="GO" id="GO:0046872">
    <property type="term" value="F:metal ion binding"/>
    <property type="evidence" value="ECO:0007669"/>
    <property type="project" value="UniProtKB-KW"/>
</dbReference>
<sequence>MSLKLYTTADYDKYTKIRVGETKFGEELSPIQQIEDLASHHAKFVVLGVPENIGIRVNHGNSNAHKAWESFLGAFLNIQVNAYNNAHDVLLLGEIITKDYMQQAENMKMPEDTDEMGKLVEQIDDDLSKIIKLIVDADKIPIVIGGGHNNAFGMIKGTHLALEKPINVINIDAHTDFRRLENRHSGNGFSYAKSKAYLDKYFVFGLHKNYTSDAIFKEFDDSKSLKYELYEDLEHLTTLDKTVRFKSALNFVQQNFGLELDCDAIQDFPSSAQSPSGFSMPEVRTFIKIARKSKCQYLHICEAAPHETMQVGKAISYFVSDFIRAY</sequence>
<dbReference type="InterPro" id="IPR006035">
    <property type="entry name" value="Ureohydrolase"/>
</dbReference>
<dbReference type="EMBL" id="FNQF01000004">
    <property type="protein sequence ID" value="SEA29039.1"/>
    <property type="molecule type" value="Genomic_DNA"/>
</dbReference>
<keyword evidence="7" id="KW-1185">Reference proteome</keyword>
<dbReference type="CDD" id="cd09988">
    <property type="entry name" value="Formimidoylglutamase"/>
    <property type="match status" value="1"/>
</dbReference>
<dbReference type="InterPro" id="IPR023696">
    <property type="entry name" value="Ureohydrolase_dom_sf"/>
</dbReference>
<organism evidence="6 7">
    <name type="scientific">Psychroflexus halocasei</name>
    <dbReference type="NCBI Taxonomy" id="908615"/>
    <lineage>
        <taxon>Bacteria</taxon>
        <taxon>Pseudomonadati</taxon>
        <taxon>Bacteroidota</taxon>
        <taxon>Flavobacteriia</taxon>
        <taxon>Flavobacteriales</taxon>
        <taxon>Flavobacteriaceae</taxon>
        <taxon>Psychroflexus</taxon>
    </lineage>
</organism>
<keyword evidence="4" id="KW-0464">Manganese</keyword>
<keyword evidence="3" id="KW-0369">Histidine metabolism</keyword>
<dbReference type="PANTHER" id="PTHR11358">
    <property type="entry name" value="ARGINASE/AGMATINASE"/>
    <property type="match status" value="1"/>
</dbReference>
<evidence type="ECO:0000256" key="4">
    <source>
        <dbReference type="ARBA" id="ARBA00023211"/>
    </source>
</evidence>
<dbReference type="Pfam" id="PF00491">
    <property type="entry name" value="Arginase"/>
    <property type="match status" value="1"/>
</dbReference>
<comment type="similarity">
    <text evidence="5">Belongs to the arginase family.</text>
</comment>